<organism evidence="2">
    <name type="scientific">Salmonella enterica</name>
    <name type="common">Salmonella choleraesuis</name>
    <dbReference type="NCBI Taxonomy" id="28901"/>
    <lineage>
        <taxon>Bacteria</taxon>
        <taxon>Pseudomonadati</taxon>
        <taxon>Pseudomonadota</taxon>
        <taxon>Gammaproteobacteria</taxon>
        <taxon>Enterobacterales</taxon>
        <taxon>Enterobacteriaceae</taxon>
        <taxon>Salmonella</taxon>
    </lineage>
</organism>
<feature type="compositionally biased region" description="Polar residues" evidence="1">
    <location>
        <begin position="60"/>
        <end position="70"/>
    </location>
</feature>
<evidence type="ECO:0000313" key="2">
    <source>
        <dbReference type="EMBL" id="EBT8349975.1"/>
    </source>
</evidence>
<dbReference type="EMBL" id="AAHABI010000027">
    <property type="protein sequence ID" value="EBT8349975.1"/>
    <property type="molecule type" value="Genomic_DNA"/>
</dbReference>
<accession>A0A5V2ZP88</accession>
<name>A0A5V2ZP88_SALER</name>
<gene>
    <name evidence="2" type="ORF">CPK66_23915</name>
</gene>
<reference evidence="2" key="1">
    <citation type="submission" date="2018-07" db="EMBL/GenBank/DDBJ databases">
        <authorList>
            <consortium name="PulseNet: The National Subtyping Network for Foodborne Disease Surveillance"/>
            <person name="Tarr C.L."/>
            <person name="Trees E."/>
            <person name="Katz L.S."/>
            <person name="Carleton-Romer H.A."/>
            <person name="Stroika S."/>
            <person name="Kucerova Z."/>
            <person name="Roache K.F."/>
            <person name="Sabol A.L."/>
            <person name="Besser J."/>
            <person name="Gerner-Smidt P."/>
        </authorList>
    </citation>
    <scope>NUCLEOTIDE SEQUENCE</scope>
    <source>
        <strain evidence="2">PNUSAS023950</strain>
    </source>
</reference>
<feature type="compositionally biased region" description="Polar residues" evidence="1">
    <location>
        <begin position="21"/>
        <end position="30"/>
    </location>
</feature>
<sequence length="92" mass="10397">MSPVFIAREKFRAPLTVSNEQTCHSLTSPPTTKPVESSRKTDPFTITPVARTAKTRSVRSRQQTGKTSNKPPEKLPRSRLVNFNLMHSYARN</sequence>
<protein>
    <submittedName>
        <fullName evidence="2">Uncharacterized protein</fullName>
    </submittedName>
</protein>
<comment type="caution">
    <text evidence="2">The sequence shown here is derived from an EMBL/GenBank/DDBJ whole genome shotgun (WGS) entry which is preliminary data.</text>
</comment>
<proteinExistence type="predicted"/>
<dbReference type="AlphaFoldDB" id="A0A5V2ZP88"/>
<evidence type="ECO:0000256" key="1">
    <source>
        <dbReference type="SAM" id="MobiDB-lite"/>
    </source>
</evidence>
<feature type="region of interest" description="Disordered" evidence="1">
    <location>
        <begin position="21"/>
        <end position="92"/>
    </location>
</feature>